<dbReference type="SMART" id="SM00062">
    <property type="entry name" value="PBPb"/>
    <property type="match status" value="1"/>
</dbReference>
<name>A0ABU7G5P1_9ALTE</name>
<evidence type="ECO:0000256" key="2">
    <source>
        <dbReference type="ARBA" id="ARBA00022729"/>
    </source>
</evidence>
<dbReference type="InterPro" id="IPR001638">
    <property type="entry name" value="Solute-binding_3/MltF_N"/>
</dbReference>
<comment type="similarity">
    <text evidence="1">Belongs to the bacterial solute-binding protein 3 family.</text>
</comment>
<evidence type="ECO:0000256" key="3">
    <source>
        <dbReference type="SAM" id="SignalP"/>
    </source>
</evidence>
<reference evidence="5 6" key="2">
    <citation type="submission" date="2023-12" db="EMBL/GenBank/DDBJ databases">
        <authorList>
            <consortium name="Cladostephus spongiosus"/>
            <person name="Lorente B."/>
            <person name="Cabral C."/>
            <person name="Frias J."/>
            <person name="Faria J."/>
            <person name="Toubarro D."/>
        </authorList>
    </citation>
    <scope>NUCLEOTIDE SEQUENCE [LARGE SCALE GENOMIC DNA]</scope>
    <source>
        <strain evidence="5 6">ZMCS4</strain>
    </source>
</reference>
<accession>A0ABU7G5P1</accession>
<dbReference type="Proteomes" id="UP001310248">
    <property type="component" value="Unassembled WGS sequence"/>
</dbReference>
<evidence type="ECO:0000313" key="5">
    <source>
        <dbReference type="EMBL" id="MEE1674610.1"/>
    </source>
</evidence>
<feature type="domain" description="Solute-binding protein family 3/N-terminal" evidence="4">
    <location>
        <begin position="25"/>
        <end position="238"/>
    </location>
</feature>
<keyword evidence="2 3" id="KW-0732">Signal</keyword>
<dbReference type="PANTHER" id="PTHR35936">
    <property type="entry name" value="MEMBRANE-BOUND LYTIC MUREIN TRANSGLYCOSYLASE F"/>
    <property type="match status" value="1"/>
</dbReference>
<organism evidence="5 6">
    <name type="scientific">Agarivorans aestuarii</name>
    <dbReference type="NCBI Taxonomy" id="1563703"/>
    <lineage>
        <taxon>Bacteria</taxon>
        <taxon>Pseudomonadati</taxon>
        <taxon>Pseudomonadota</taxon>
        <taxon>Gammaproteobacteria</taxon>
        <taxon>Alteromonadales</taxon>
        <taxon>Alteromonadaceae</taxon>
        <taxon>Agarivorans</taxon>
    </lineage>
</organism>
<dbReference type="Gene3D" id="3.40.190.10">
    <property type="entry name" value="Periplasmic binding protein-like II"/>
    <property type="match status" value="2"/>
</dbReference>
<dbReference type="EMBL" id="JAYDYW010000008">
    <property type="protein sequence ID" value="MEE1674610.1"/>
    <property type="molecule type" value="Genomic_DNA"/>
</dbReference>
<comment type="caution">
    <text evidence="5">The sequence shown here is derived from an EMBL/GenBank/DDBJ whole genome shotgun (WGS) entry which is preliminary data.</text>
</comment>
<dbReference type="RefSeq" id="WP_329775692.1">
    <property type="nucleotide sequence ID" value="NZ_JAYDYW010000008.1"/>
</dbReference>
<gene>
    <name evidence="5" type="ORF">SNR37_004053</name>
</gene>
<dbReference type="PANTHER" id="PTHR35936:SF19">
    <property type="entry name" value="AMINO-ACID-BINDING PROTEIN YXEM-RELATED"/>
    <property type="match status" value="1"/>
</dbReference>
<dbReference type="SUPFAM" id="SSF53850">
    <property type="entry name" value="Periplasmic binding protein-like II"/>
    <property type="match status" value="1"/>
</dbReference>
<feature type="chain" id="PRO_5047141761" evidence="3">
    <location>
        <begin position="18"/>
        <end position="245"/>
    </location>
</feature>
<evidence type="ECO:0000259" key="4">
    <source>
        <dbReference type="SMART" id="SM00062"/>
    </source>
</evidence>
<keyword evidence="6" id="KW-1185">Reference proteome</keyword>
<protein>
    <submittedName>
        <fullName evidence="5">Transporter substrate-binding domain-containing protein</fullName>
    </submittedName>
</protein>
<reference evidence="6" key="1">
    <citation type="submission" date="2023-07" db="EMBL/GenBank/DDBJ databases">
        <title>Draft genome sequence of Agarivorans aestuarii strain ZMCS4, a CAZymes producing bacteria isolated from the marine brown algae Clodostephus spongiosus.</title>
        <authorList>
            <person name="Lorente B."/>
            <person name="Cabral C."/>
            <person name="Frias J."/>
            <person name="Faria J."/>
            <person name="Toubarro D."/>
        </authorList>
    </citation>
    <scope>NUCLEOTIDE SEQUENCE [LARGE SCALE GENOMIC DNA]</scope>
    <source>
        <strain evidence="6">ZMCS4</strain>
    </source>
</reference>
<evidence type="ECO:0000256" key="1">
    <source>
        <dbReference type="ARBA" id="ARBA00010333"/>
    </source>
</evidence>
<feature type="signal peptide" evidence="3">
    <location>
        <begin position="1"/>
        <end position="17"/>
    </location>
</feature>
<sequence length="245" mass="27258">MRLLCCLLLLLTGTGFATDLAPAKFSTSLVKPWGYKSSELHEQGLLVQFTRALMKEAQLPFNNVMRPYPRVIKEIKSGTADFAVMFASPKAEQIAVDLGQVVTIKVVAVANAGEPVIDDISKLKGKRVGVIRGAAYGPDIDDNPDIERISFNDTAQGIQMLLLERIDVMVASNYSINHALQELYLEPERITPIYHLATRYGNLYWSRASNQMEQAKRLQQALSRLREQGVLDNIFAIDAALAKQH</sequence>
<proteinExistence type="inferred from homology"/>
<evidence type="ECO:0000313" key="6">
    <source>
        <dbReference type="Proteomes" id="UP001310248"/>
    </source>
</evidence>